<keyword evidence="3" id="KW-1185">Reference proteome</keyword>
<evidence type="ECO:0000313" key="2">
    <source>
        <dbReference type="EMBL" id="CAE1294453.1"/>
    </source>
</evidence>
<dbReference type="SUPFAM" id="SSF63737">
    <property type="entry name" value="Leukotriene A4 hydrolase N-terminal domain"/>
    <property type="match status" value="1"/>
</dbReference>
<dbReference type="Pfam" id="PF17900">
    <property type="entry name" value="Peptidase_M1_N"/>
    <property type="match status" value="1"/>
</dbReference>
<dbReference type="PRINTS" id="PR00756">
    <property type="entry name" value="ALADIPTASE"/>
</dbReference>
<dbReference type="GO" id="GO:0043171">
    <property type="term" value="P:peptide catabolic process"/>
    <property type="evidence" value="ECO:0007669"/>
    <property type="project" value="TreeGrafter"/>
</dbReference>
<feature type="domain" description="Aminopeptidase N-like N-terminal" evidence="1">
    <location>
        <begin position="28"/>
        <end position="206"/>
    </location>
</feature>
<dbReference type="EC" id="3.3.2.6" evidence="2"/>
<comment type="caution">
    <text evidence="2">The sequence shown here is derived from an EMBL/GenBank/DDBJ whole genome shotgun (WGS) entry which is preliminary data.</text>
</comment>
<dbReference type="InterPro" id="IPR001930">
    <property type="entry name" value="Peptidase_M1"/>
</dbReference>
<evidence type="ECO:0000313" key="3">
    <source>
        <dbReference type="Proteomes" id="UP000597762"/>
    </source>
</evidence>
<dbReference type="Gene3D" id="2.60.40.1730">
    <property type="entry name" value="tricorn interacting facor f3 domain"/>
    <property type="match status" value="1"/>
</dbReference>
<dbReference type="Proteomes" id="UP000597762">
    <property type="component" value="Unassembled WGS sequence"/>
</dbReference>
<dbReference type="InterPro" id="IPR034015">
    <property type="entry name" value="M1_LTA4H"/>
</dbReference>
<keyword evidence="2" id="KW-0378">Hydrolase</keyword>
<sequence>MAAKRRLSPDDPSSFSRPSECRVNALDLVWDIDFIKSIINGTAYLDVEKSSPSVDRLILDTRKLDIHRVFCRESGNNLLYDVDETVDIFGSKLEVKLPTDEKLKLTIGIDYSTSRESEALQWLSPEQTAGKRQPYLYSQCQAIHARSVVPCQDSPAVKFPYTAKVTVPKEVIALMSACRNGYSISRSDNSKKVFFFKQPIPIPSYLIAIVVGDLESRCVSSFLSFSFF</sequence>
<proteinExistence type="predicted"/>
<dbReference type="GO" id="GO:0004463">
    <property type="term" value="F:leukotriene-A4 hydrolase activity"/>
    <property type="evidence" value="ECO:0007669"/>
    <property type="project" value="UniProtKB-EC"/>
</dbReference>
<dbReference type="InterPro" id="IPR045357">
    <property type="entry name" value="Aminopeptidase_N-like_N"/>
</dbReference>
<organism evidence="2 3">
    <name type="scientific">Acanthosepion pharaonis</name>
    <name type="common">Pharaoh cuttlefish</name>
    <name type="synonym">Sepia pharaonis</name>
    <dbReference type="NCBI Taxonomy" id="158019"/>
    <lineage>
        <taxon>Eukaryota</taxon>
        <taxon>Metazoa</taxon>
        <taxon>Spiralia</taxon>
        <taxon>Lophotrochozoa</taxon>
        <taxon>Mollusca</taxon>
        <taxon>Cephalopoda</taxon>
        <taxon>Coleoidea</taxon>
        <taxon>Decapodiformes</taxon>
        <taxon>Sepiida</taxon>
        <taxon>Sepiina</taxon>
        <taxon>Sepiidae</taxon>
        <taxon>Acanthosepion</taxon>
    </lineage>
</organism>
<dbReference type="OrthoDB" id="79562at2759"/>
<dbReference type="GO" id="GO:0005829">
    <property type="term" value="C:cytosol"/>
    <property type="evidence" value="ECO:0007669"/>
    <property type="project" value="TreeGrafter"/>
</dbReference>
<dbReference type="PANTHER" id="PTHR45726:SF3">
    <property type="entry name" value="LEUKOTRIENE A-4 HYDROLASE"/>
    <property type="match status" value="1"/>
</dbReference>
<evidence type="ECO:0000259" key="1">
    <source>
        <dbReference type="Pfam" id="PF17900"/>
    </source>
</evidence>
<dbReference type="FunFam" id="2.60.40.1730:FF:000004">
    <property type="entry name" value="Leukotriene A(4) hydrolase"/>
    <property type="match status" value="1"/>
</dbReference>
<dbReference type="AlphaFoldDB" id="A0A812DCQ1"/>
<dbReference type="EMBL" id="CAHIKZ030002963">
    <property type="protein sequence ID" value="CAE1294453.1"/>
    <property type="molecule type" value="Genomic_DNA"/>
</dbReference>
<dbReference type="GO" id="GO:0004301">
    <property type="term" value="F:epoxide hydrolase activity"/>
    <property type="evidence" value="ECO:0007669"/>
    <property type="project" value="TreeGrafter"/>
</dbReference>
<gene>
    <name evidence="2" type="ORF">SPHA_50388</name>
</gene>
<dbReference type="GO" id="GO:0004177">
    <property type="term" value="F:aminopeptidase activity"/>
    <property type="evidence" value="ECO:0007669"/>
    <property type="project" value="TreeGrafter"/>
</dbReference>
<protein>
    <submittedName>
        <fullName evidence="2">LTA4H</fullName>
        <ecNumber evidence="2">3.3.2.6</ecNumber>
    </submittedName>
</protein>
<dbReference type="GO" id="GO:0006508">
    <property type="term" value="P:proteolysis"/>
    <property type="evidence" value="ECO:0007669"/>
    <property type="project" value="InterPro"/>
</dbReference>
<reference evidence="2" key="1">
    <citation type="submission" date="2021-01" db="EMBL/GenBank/DDBJ databases">
        <authorList>
            <person name="Li R."/>
            <person name="Bekaert M."/>
        </authorList>
    </citation>
    <scope>NUCLEOTIDE SEQUENCE</scope>
    <source>
        <strain evidence="2">Farmed</strain>
    </source>
</reference>
<accession>A0A812DCQ1</accession>
<dbReference type="PANTHER" id="PTHR45726">
    <property type="entry name" value="LEUKOTRIENE A-4 HYDROLASE"/>
    <property type="match status" value="1"/>
</dbReference>
<dbReference type="InterPro" id="IPR042097">
    <property type="entry name" value="Aminopeptidase_N-like_N_sf"/>
</dbReference>
<name>A0A812DCQ1_ACAPH</name>